<sequence>MRELRAAVTDWIEKTALPLITVDASAPLDDLRPLLGMLDRASVVGYGGGTRGAHEFFAMQLRIARLLVGEAGFRAIAFDQDWTLGVRLDTFVRTGAGDPRALLKEADAFTNTAEVLALIEWMRTFNESHPDDPVRFVGVSPARLQRTAYDAVTDYVHATAPQYSEWVEEQLAALRPGKDLYTHIGRFLTLADRKAWIDSARAVHDQVADLPGNAWALRNARLIVQFYELHDHDHRPEDPFNMAYMERAFAENIAWWNGHFKQKVLFWSSSSHSSNGPGRAISFPPKPIRACPNAGSHLRERLGTGYASLGLTFHDGELATYADTTTYKVPGAAPELAESVLNVEALDAYLLDLTRARPRPVDEWLSRTAKFRAIGPVYDPSNDGAHHMTGGSPAEWFDAIVHIPRVTPARVVP</sequence>
<comment type="caution">
    <text evidence="1">The sequence shown here is derived from an EMBL/GenBank/DDBJ whole genome shotgun (WGS) entry which is preliminary data.</text>
</comment>
<reference evidence="2" key="1">
    <citation type="journal article" date="2019" name="Int. J. Syst. Evol. Microbiol.">
        <title>The Global Catalogue of Microorganisms (GCM) 10K type strain sequencing project: providing services to taxonomists for standard genome sequencing and annotation.</title>
        <authorList>
            <consortium name="The Broad Institute Genomics Platform"/>
            <consortium name="The Broad Institute Genome Sequencing Center for Infectious Disease"/>
            <person name="Wu L."/>
            <person name="Ma J."/>
        </authorList>
    </citation>
    <scope>NUCLEOTIDE SEQUENCE [LARGE SCALE GENOMIC DNA]</scope>
    <source>
        <strain evidence="2">KCTC 42087</strain>
    </source>
</reference>
<dbReference type="InterPro" id="IPR014622">
    <property type="entry name" value="UCP036794_erythomycin"/>
</dbReference>
<evidence type="ECO:0000313" key="2">
    <source>
        <dbReference type="Proteomes" id="UP001596074"/>
    </source>
</evidence>
<organism evidence="1 2">
    <name type="scientific">Actinomadura rugatobispora</name>
    <dbReference type="NCBI Taxonomy" id="1994"/>
    <lineage>
        <taxon>Bacteria</taxon>
        <taxon>Bacillati</taxon>
        <taxon>Actinomycetota</taxon>
        <taxon>Actinomycetes</taxon>
        <taxon>Streptosporangiales</taxon>
        <taxon>Thermomonosporaceae</taxon>
        <taxon>Actinomadura</taxon>
    </lineage>
</organism>
<gene>
    <name evidence="1" type="ORF">ACFPZN_20360</name>
</gene>
<keyword evidence="2" id="KW-1185">Reference proteome</keyword>
<dbReference type="RefSeq" id="WP_378283622.1">
    <property type="nucleotide sequence ID" value="NZ_JBHSON010000027.1"/>
</dbReference>
<name>A0ABW1A452_9ACTN</name>
<dbReference type="CDD" id="cd14728">
    <property type="entry name" value="Ere-like"/>
    <property type="match status" value="1"/>
</dbReference>
<dbReference type="PIRSF" id="PIRSF036794">
    <property type="entry name" value="UCP_erythr_ester"/>
    <property type="match status" value="1"/>
</dbReference>
<dbReference type="Gene3D" id="3.40.1660.10">
    <property type="entry name" value="EreA-like (biosynthetic domain)"/>
    <property type="match status" value="1"/>
</dbReference>
<dbReference type="InterPro" id="IPR052036">
    <property type="entry name" value="Hydrolase/PRTase-associated"/>
</dbReference>
<dbReference type="Gene3D" id="3.30.1870.10">
    <property type="entry name" value="EreA-like, domain 2"/>
    <property type="match status" value="1"/>
</dbReference>
<dbReference type="SUPFAM" id="SSF159501">
    <property type="entry name" value="EreA/ChaN-like"/>
    <property type="match status" value="1"/>
</dbReference>
<dbReference type="Gene3D" id="1.20.1440.30">
    <property type="entry name" value="Biosynthetic Protein domain"/>
    <property type="match status" value="1"/>
</dbReference>
<dbReference type="Proteomes" id="UP001596074">
    <property type="component" value="Unassembled WGS sequence"/>
</dbReference>
<protein>
    <submittedName>
        <fullName evidence="1">Erythromycin esterase family protein</fullName>
    </submittedName>
</protein>
<dbReference type="InterPro" id="IPR007815">
    <property type="entry name" value="Emycin_Estase"/>
</dbReference>
<dbReference type="PANTHER" id="PTHR31299:SF0">
    <property type="entry name" value="ESTERASE, PUTATIVE (AFU_ORTHOLOGUE AFUA_1G05850)-RELATED"/>
    <property type="match status" value="1"/>
</dbReference>
<accession>A0ABW1A452</accession>
<dbReference type="Pfam" id="PF05139">
    <property type="entry name" value="Erythro_esteras"/>
    <property type="match status" value="1"/>
</dbReference>
<dbReference type="PANTHER" id="PTHR31299">
    <property type="entry name" value="ESTERASE, PUTATIVE (AFU_ORTHOLOGUE AFUA_1G05850)-RELATED"/>
    <property type="match status" value="1"/>
</dbReference>
<dbReference type="EMBL" id="JBHSON010000027">
    <property type="protein sequence ID" value="MFC5747990.1"/>
    <property type="molecule type" value="Genomic_DNA"/>
</dbReference>
<evidence type="ECO:0000313" key="1">
    <source>
        <dbReference type="EMBL" id="MFC5747990.1"/>
    </source>
</evidence>
<proteinExistence type="predicted"/>